<keyword evidence="2" id="KW-1185">Reference proteome</keyword>
<gene>
    <name evidence="1" type="ORF">H8B06_12115</name>
</gene>
<comment type="caution">
    <text evidence="1">The sequence shown here is derived from an EMBL/GenBank/DDBJ whole genome shotgun (WGS) entry which is preliminary data.</text>
</comment>
<dbReference type="RefSeq" id="WP_190994538.1">
    <property type="nucleotide sequence ID" value="NZ_JACOIK010000008.1"/>
</dbReference>
<evidence type="ECO:0008006" key="3">
    <source>
        <dbReference type="Google" id="ProtNLM"/>
    </source>
</evidence>
<name>A0ABR7YQT8_9SPHI</name>
<accession>A0ABR7YQT8</accession>
<protein>
    <recommendedName>
        <fullName evidence="3">Lipoprotein</fullName>
    </recommendedName>
</protein>
<organism evidence="1 2">
    <name type="scientific">Sphingobacterium micropteri</name>
    <dbReference type="NCBI Taxonomy" id="2763501"/>
    <lineage>
        <taxon>Bacteria</taxon>
        <taxon>Pseudomonadati</taxon>
        <taxon>Bacteroidota</taxon>
        <taxon>Sphingobacteriia</taxon>
        <taxon>Sphingobacteriales</taxon>
        <taxon>Sphingobacteriaceae</taxon>
        <taxon>Sphingobacterium</taxon>
    </lineage>
</organism>
<evidence type="ECO:0000313" key="1">
    <source>
        <dbReference type="EMBL" id="MBD1433576.1"/>
    </source>
</evidence>
<dbReference type="EMBL" id="JACOIK010000008">
    <property type="protein sequence ID" value="MBD1433576.1"/>
    <property type="molecule type" value="Genomic_DNA"/>
</dbReference>
<evidence type="ECO:0000313" key="2">
    <source>
        <dbReference type="Proteomes" id="UP000602759"/>
    </source>
</evidence>
<sequence>MRKLILPVVIAMLSGCDRGTILHDVYDIPIDYIEGLSLDTSKIKNVDIFVNKVDRSVVELLYENKYKLIFFACDNHEHTQLLDFLTFENSSHLGISPNITYKGNGGGYLAVNFPIDYSNLVNEPFSLITEPNCRRTVMTLNDSTKFVLLKNSRGFKLRNHSKNYDGIVVNVLENQIIDFDGRTDLGIFIYHRKNRDYFLIAYAISSNRGLLSPKNLFSALNIEY</sequence>
<dbReference type="Proteomes" id="UP000602759">
    <property type="component" value="Unassembled WGS sequence"/>
</dbReference>
<dbReference type="PROSITE" id="PS51257">
    <property type="entry name" value="PROKAR_LIPOPROTEIN"/>
    <property type="match status" value="1"/>
</dbReference>
<reference evidence="1 2" key="1">
    <citation type="submission" date="2020-08" db="EMBL/GenBank/DDBJ databases">
        <title>Sphingobacterium sp. DN00404 isolated from aquaculture water.</title>
        <authorList>
            <person name="Zhang M."/>
        </authorList>
    </citation>
    <scope>NUCLEOTIDE SEQUENCE [LARGE SCALE GENOMIC DNA]</scope>
    <source>
        <strain evidence="1 2">DN00404</strain>
    </source>
</reference>
<proteinExistence type="predicted"/>